<name>A0AAV6TSU7_9ARAC</name>
<protein>
    <submittedName>
        <fullName evidence="1">Uncharacterized protein</fullName>
    </submittedName>
</protein>
<evidence type="ECO:0000313" key="1">
    <source>
        <dbReference type="EMBL" id="KAG8174719.1"/>
    </source>
</evidence>
<comment type="caution">
    <text evidence="1">The sequence shown here is derived from an EMBL/GenBank/DDBJ whole genome shotgun (WGS) entry which is preliminary data.</text>
</comment>
<proteinExistence type="predicted"/>
<dbReference type="EMBL" id="JAFNEN010001164">
    <property type="protein sequence ID" value="KAG8174719.1"/>
    <property type="molecule type" value="Genomic_DNA"/>
</dbReference>
<dbReference type="Proteomes" id="UP000827092">
    <property type="component" value="Unassembled WGS sequence"/>
</dbReference>
<sequence length="75" mass="8324">MSSIEIPSKPGAFLCARLLTTPEISLAVKVSIRTWVDKSVGEPSMRTVDSRVCREGHREGILLQLWRDGTTHVFG</sequence>
<accession>A0AAV6TSU7</accession>
<gene>
    <name evidence="1" type="ORF">JTE90_025062</name>
</gene>
<dbReference type="AlphaFoldDB" id="A0AAV6TSU7"/>
<reference evidence="1 2" key="1">
    <citation type="journal article" date="2022" name="Nat. Ecol. Evol.">
        <title>A masculinizing supergene underlies an exaggerated male reproductive morph in a spider.</title>
        <authorList>
            <person name="Hendrickx F."/>
            <person name="De Corte Z."/>
            <person name="Sonet G."/>
            <person name="Van Belleghem S.M."/>
            <person name="Kostlbacher S."/>
            <person name="Vangestel C."/>
        </authorList>
    </citation>
    <scope>NUCLEOTIDE SEQUENCE [LARGE SCALE GENOMIC DNA]</scope>
    <source>
        <strain evidence="1">W744_W776</strain>
    </source>
</reference>
<evidence type="ECO:0000313" key="2">
    <source>
        <dbReference type="Proteomes" id="UP000827092"/>
    </source>
</evidence>
<keyword evidence="2" id="KW-1185">Reference proteome</keyword>
<organism evidence="1 2">
    <name type="scientific">Oedothorax gibbosus</name>
    <dbReference type="NCBI Taxonomy" id="931172"/>
    <lineage>
        <taxon>Eukaryota</taxon>
        <taxon>Metazoa</taxon>
        <taxon>Ecdysozoa</taxon>
        <taxon>Arthropoda</taxon>
        <taxon>Chelicerata</taxon>
        <taxon>Arachnida</taxon>
        <taxon>Araneae</taxon>
        <taxon>Araneomorphae</taxon>
        <taxon>Entelegynae</taxon>
        <taxon>Araneoidea</taxon>
        <taxon>Linyphiidae</taxon>
        <taxon>Erigoninae</taxon>
        <taxon>Oedothorax</taxon>
    </lineage>
</organism>